<keyword evidence="2" id="KW-1185">Reference proteome</keyword>
<dbReference type="Proteomes" id="UP000076925">
    <property type="component" value="Unassembled WGS sequence"/>
</dbReference>
<dbReference type="EMBL" id="ANNX02000047">
    <property type="protein sequence ID" value="KYC36761.1"/>
    <property type="molecule type" value="Genomic_DNA"/>
</dbReference>
<dbReference type="AlphaFoldDB" id="A0A139WWE2"/>
<proteinExistence type="predicted"/>
<name>A0A139WWE2_9CYAN</name>
<reference evidence="1 2" key="1">
    <citation type="journal article" date="2013" name="Genome Biol. Evol.">
        <title>Genomes of Stigonematalean cyanobacteria (subsection V) and the evolution of oxygenic photosynthesis from prokaryotes to plastids.</title>
        <authorList>
            <person name="Dagan T."/>
            <person name="Roettger M."/>
            <person name="Stucken K."/>
            <person name="Landan G."/>
            <person name="Koch R."/>
            <person name="Major P."/>
            <person name="Gould S.B."/>
            <person name="Goremykin V.V."/>
            <person name="Rippka R."/>
            <person name="Tandeau de Marsac N."/>
            <person name="Gugger M."/>
            <person name="Lockhart P.J."/>
            <person name="Allen J.F."/>
            <person name="Brune I."/>
            <person name="Maus I."/>
            <person name="Puhler A."/>
            <person name="Martin W.F."/>
        </authorList>
    </citation>
    <scope>NUCLEOTIDE SEQUENCE [LARGE SCALE GENOMIC DNA]</scope>
    <source>
        <strain evidence="1 2">PCC 7110</strain>
    </source>
</reference>
<organism evidence="1 2">
    <name type="scientific">Scytonema hofmannii PCC 7110</name>
    <dbReference type="NCBI Taxonomy" id="128403"/>
    <lineage>
        <taxon>Bacteria</taxon>
        <taxon>Bacillati</taxon>
        <taxon>Cyanobacteriota</taxon>
        <taxon>Cyanophyceae</taxon>
        <taxon>Nostocales</taxon>
        <taxon>Scytonemataceae</taxon>
        <taxon>Scytonema</taxon>
    </lineage>
</organism>
<evidence type="ECO:0000313" key="1">
    <source>
        <dbReference type="EMBL" id="KYC36761.1"/>
    </source>
</evidence>
<sequence>MTPTRVIEMTPTLDREAIFLEAIIQTKSLAEEGSDFISNDTFLCPLDFVSFLYPELAQVAQQVLEKLQIQYSK</sequence>
<comment type="caution">
    <text evidence="1">The sequence shown here is derived from an EMBL/GenBank/DDBJ whole genome shotgun (WGS) entry which is preliminary data.</text>
</comment>
<dbReference type="RefSeq" id="WP_017744803.1">
    <property type="nucleotide sequence ID" value="NZ_KQ976354.1"/>
</dbReference>
<evidence type="ECO:0000313" key="2">
    <source>
        <dbReference type="Proteomes" id="UP000076925"/>
    </source>
</evidence>
<gene>
    <name evidence="1" type="ORF">WA1_44620</name>
</gene>
<accession>A0A139WWE2</accession>
<protein>
    <submittedName>
        <fullName evidence="1">Uncharacterized protein</fullName>
    </submittedName>
</protein>